<feature type="transmembrane region" description="Helical" evidence="7">
    <location>
        <begin position="305"/>
        <end position="322"/>
    </location>
</feature>
<protein>
    <submittedName>
        <fullName evidence="8">MFS transporter</fullName>
    </submittedName>
</protein>
<name>A0ABY3SHL9_9BACL</name>
<dbReference type="InterPro" id="IPR036259">
    <property type="entry name" value="MFS_trans_sf"/>
</dbReference>
<sequence>MLGLSNQTEGQTVALSKWASKPIWRNRPFVCIFASHCVSLLGNAFHSIALNLWVLQSTGSAKLMSVVLIATLIVQMLFGTLAGTIADRVDRRVLMYLSDISRFLLVAGMALSMLIPGTSFYVILLLTVLTSTAGLFYSPAFQASLVHLVAREQIQQASGAMVIADNVIRISGFALGGIAVAVYGGVFALSLDAVSYLVSALLLFAGGAFPSKPSGTQQQATTFKEDFFFGLSFIWKEPMVRAALLLLPLLFMFFLSALMLTQVMAVQVWLASPFIFGLIEACIPLGYVLGSGFIMIAGNRLKHRGIWILLSVVMLGPVYVLLSQTGSGGGRYRLF</sequence>
<dbReference type="PANTHER" id="PTHR23513">
    <property type="entry name" value="INTEGRAL MEMBRANE EFFLUX PROTEIN-RELATED"/>
    <property type="match status" value="1"/>
</dbReference>
<keyword evidence="6 7" id="KW-0472">Membrane</keyword>
<keyword evidence="2" id="KW-0813">Transport</keyword>
<dbReference type="PANTHER" id="PTHR23513:SF6">
    <property type="entry name" value="MAJOR FACILITATOR SUPERFAMILY ASSOCIATED DOMAIN-CONTAINING PROTEIN"/>
    <property type="match status" value="1"/>
</dbReference>
<dbReference type="EMBL" id="CP090978">
    <property type="protein sequence ID" value="UJF33446.1"/>
    <property type="molecule type" value="Genomic_DNA"/>
</dbReference>
<dbReference type="InterPro" id="IPR010290">
    <property type="entry name" value="TM_effector"/>
</dbReference>
<dbReference type="PRINTS" id="PR01988">
    <property type="entry name" value="EXPORTERBACE"/>
</dbReference>
<dbReference type="SUPFAM" id="SSF103473">
    <property type="entry name" value="MFS general substrate transporter"/>
    <property type="match status" value="1"/>
</dbReference>
<gene>
    <name evidence="8" type="ORF">L0M14_28750</name>
</gene>
<feature type="transmembrane region" description="Helical" evidence="7">
    <location>
        <begin position="121"/>
        <end position="146"/>
    </location>
</feature>
<feature type="transmembrane region" description="Helical" evidence="7">
    <location>
        <begin position="242"/>
        <end position="268"/>
    </location>
</feature>
<feature type="transmembrane region" description="Helical" evidence="7">
    <location>
        <begin position="93"/>
        <end position="115"/>
    </location>
</feature>
<keyword evidence="4 7" id="KW-0812">Transmembrane</keyword>
<comment type="subcellular location">
    <subcellularLocation>
        <location evidence="1">Cell membrane</location>
        <topology evidence="1">Multi-pass membrane protein</topology>
    </subcellularLocation>
</comment>
<evidence type="ECO:0000313" key="8">
    <source>
        <dbReference type="EMBL" id="UJF33446.1"/>
    </source>
</evidence>
<dbReference type="Gene3D" id="1.20.1250.20">
    <property type="entry name" value="MFS general substrate transporter like domains"/>
    <property type="match status" value="1"/>
</dbReference>
<keyword evidence="3" id="KW-1003">Cell membrane</keyword>
<accession>A0ABY3SHL9</accession>
<dbReference type="Proteomes" id="UP001649230">
    <property type="component" value="Chromosome"/>
</dbReference>
<feature type="transmembrane region" description="Helical" evidence="7">
    <location>
        <begin position="66"/>
        <end position="86"/>
    </location>
</feature>
<dbReference type="InterPro" id="IPR022324">
    <property type="entry name" value="Bacilysin_exporter_BacE_put"/>
</dbReference>
<feature type="transmembrane region" description="Helical" evidence="7">
    <location>
        <begin position="29"/>
        <end position="54"/>
    </location>
</feature>
<keyword evidence="9" id="KW-1185">Reference proteome</keyword>
<reference evidence="8 9" key="1">
    <citation type="journal article" date="2024" name="Int. J. Syst. Evol. Microbiol.">
        <title>Paenibacillus hexagrammi sp. nov., a novel bacterium isolated from the gut content of Hexagrammos agrammus.</title>
        <authorList>
            <person name="Jung H.K."/>
            <person name="Kim D.G."/>
            <person name="Zin H."/>
            <person name="Park J."/>
            <person name="Jung H."/>
            <person name="Kim Y.O."/>
            <person name="Kong H.J."/>
            <person name="Kim J.W."/>
            <person name="Kim Y.S."/>
        </authorList>
    </citation>
    <scope>NUCLEOTIDE SEQUENCE [LARGE SCALE GENOMIC DNA]</scope>
    <source>
        <strain evidence="8 9">YPD9-1</strain>
    </source>
</reference>
<keyword evidence="5 7" id="KW-1133">Transmembrane helix</keyword>
<evidence type="ECO:0000256" key="1">
    <source>
        <dbReference type="ARBA" id="ARBA00004651"/>
    </source>
</evidence>
<evidence type="ECO:0000256" key="5">
    <source>
        <dbReference type="ARBA" id="ARBA00022989"/>
    </source>
</evidence>
<evidence type="ECO:0000313" key="9">
    <source>
        <dbReference type="Proteomes" id="UP001649230"/>
    </source>
</evidence>
<feature type="transmembrane region" description="Helical" evidence="7">
    <location>
        <begin position="193"/>
        <end position="209"/>
    </location>
</feature>
<dbReference type="RefSeq" id="WP_235119815.1">
    <property type="nucleotide sequence ID" value="NZ_CP090978.1"/>
</dbReference>
<proteinExistence type="predicted"/>
<evidence type="ECO:0000256" key="4">
    <source>
        <dbReference type="ARBA" id="ARBA00022692"/>
    </source>
</evidence>
<dbReference type="CDD" id="cd06173">
    <property type="entry name" value="MFS_MefA_like"/>
    <property type="match status" value="1"/>
</dbReference>
<evidence type="ECO:0000256" key="6">
    <source>
        <dbReference type="ARBA" id="ARBA00023136"/>
    </source>
</evidence>
<evidence type="ECO:0000256" key="7">
    <source>
        <dbReference type="SAM" id="Phobius"/>
    </source>
</evidence>
<evidence type="ECO:0000256" key="3">
    <source>
        <dbReference type="ARBA" id="ARBA00022475"/>
    </source>
</evidence>
<dbReference type="Pfam" id="PF05977">
    <property type="entry name" value="MFS_3"/>
    <property type="match status" value="1"/>
</dbReference>
<organism evidence="8 9">
    <name type="scientific">Paenibacillus hexagrammi</name>
    <dbReference type="NCBI Taxonomy" id="2908839"/>
    <lineage>
        <taxon>Bacteria</taxon>
        <taxon>Bacillati</taxon>
        <taxon>Bacillota</taxon>
        <taxon>Bacilli</taxon>
        <taxon>Bacillales</taxon>
        <taxon>Paenibacillaceae</taxon>
        <taxon>Paenibacillus</taxon>
    </lineage>
</organism>
<evidence type="ECO:0000256" key="2">
    <source>
        <dbReference type="ARBA" id="ARBA00022448"/>
    </source>
</evidence>
<feature type="transmembrane region" description="Helical" evidence="7">
    <location>
        <begin position="274"/>
        <end position="298"/>
    </location>
</feature>
<feature type="transmembrane region" description="Helical" evidence="7">
    <location>
        <begin position="167"/>
        <end position="187"/>
    </location>
</feature>